<dbReference type="Proteomes" id="UP001168537">
    <property type="component" value="Unassembled WGS sequence"/>
</dbReference>
<dbReference type="Gene3D" id="3.40.30.10">
    <property type="entry name" value="Glutaredoxin"/>
    <property type="match status" value="1"/>
</dbReference>
<comment type="caution">
    <text evidence="1">The sequence shown here is derived from an EMBL/GenBank/DDBJ whole genome shotgun (WGS) entry which is preliminary data.</text>
</comment>
<proteinExistence type="predicted"/>
<organism evidence="1 2">
    <name type="scientific">Nocardioides abyssi</name>
    <dbReference type="NCBI Taxonomy" id="3058370"/>
    <lineage>
        <taxon>Bacteria</taxon>
        <taxon>Bacillati</taxon>
        <taxon>Actinomycetota</taxon>
        <taxon>Actinomycetes</taxon>
        <taxon>Propionibacteriales</taxon>
        <taxon>Nocardioidaceae</taxon>
        <taxon>Nocardioides</taxon>
    </lineage>
</organism>
<keyword evidence="2" id="KW-1185">Reference proteome</keyword>
<name>A0ABT8ESS2_9ACTN</name>
<dbReference type="EMBL" id="JAUHJR010000002">
    <property type="protein sequence ID" value="MDN4160971.1"/>
    <property type="molecule type" value="Genomic_DNA"/>
</dbReference>
<sequence>MDVELLVVTECPHEASAYDLTVAALAELDASASVSVTVIESDEQAQARGLTGSPTFLINGRDPFAQAGAPVGLACRMYQTASGLAGVPGLAELREALRRSMHA</sequence>
<protein>
    <submittedName>
        <fullName evidence="1">Thioredoxin family protein</fullName>
    </submittedName>
</protein>
<evidence type="ECO:0000313" key="1">
    <source>
        <dbReference type="EMBL" id="MDN4160971.1"/>
    </source>
</evidence>
<dbReference type="SUPFAM" id="SSF52833">
    <property type="entry name" value="Thioredoxin-like"/>
    <property type="match status" value="1"/>
</dbReference>
<dbReference type="RefSeq" id="WP_300959856.1">
    <property type="nucleotide sequence ID" value="NZ_JAUHJR010000002.1"/>
</dbReference>
<dbReference type="InterPro" id="IPR036249">
    <property type="entry name" value="Thioredoxin-like_sf"/>
</dbReference>
<reference evidence="1" key="1">
    <citation type="submission" date="2023-06" db="EMBL/GenBank/DDBJ databases">
        <title>Draft genome sequence of Nocardioides sp. SOB72.</title>
        <authorList>
            <person name="Zhang G."/>
        </authorList>
    </citation>
    <scope>NUCLEOTIDE SEQUENCE</scope>
    <source>
        <strain evidence="1">SOB72</strain>
    </source>
</reference>
<gene>
    <name evidence="1" type="ORF">QWY29_06350</name>
</gene>
<accession>A0ABT8ESS2</accession>
<evidence type="ECO:0000313" key="2">
    <source>
        <dbReference type="Proteomes" id="UP001168537"/>
    </source>
</evidence>